<dbReference type="SUPFAM" id="SSF55874">
    <property type="entry name" value="ATPase domain of HSP90 chaperone/DNA topoisomerase II/histidine kinase"/>
    <property type="match status" value="1"/>
</dbReference>
<comment type="catalytic activity">
    <reaction evidence="1">
        <text>ATP + protein L-histidine = ADP + protein N-phospho-L-histidine.</text>
        <dbReference type="EC" id="2.7.13.3"/>
    </reaction>
</comment>
<dbReference type="PROSITE" id="PS50113">
    <property type="entry name" value="PAC"/>
    <property type="match status" value="1"/>
</dbReference>
<dbReference type="CDD" id="cd00130">
    <property type="entry name" value="PAS"/>
    <property type="match status" value="1"/>
</dbReference>
<reference evidence="10 11" key="1">
    <citation type="journal article" date="2015" name="Genome Announc.">
        <title>Complete Genome Sequence of Methanosphaerula palustris E1-9CT, a Hydrogenotrophic Methanogen Isolated from a Minerotrophic Fen Peatland.</title>
        <authorList>
            <person name="Cadillo-Quiroz H."/>
            <person name="Browne P."/>
            <person name="Kyrpides N."/>
            <person name="Woyke T."/>
            <person name="Goodwin L."/>
            <person name="Detter C."/>
            <person name="Yavitt J.B."/>
            <person name="Zinder S.H."/>
        </authorList>
    </citation>
    <scope>NUCLEOTIDE SEQUENCE [LARGE SCALE GENOMIC DNA]</scope>
    <source>
        <strain evidence="11">ATCC BAA-1556 / DSM 19958 / E1-9c</strain>
    </source>
</reference>
<dbReference type="Pfam" id="PF00512">
    <property type="entry name" value="HisKA"/>
    <property type="match status" value="1"/>
</dbReference>
<keyword evidence="6" id="KW-0472">Membrane</keyword>
<dbReference type="InterPro" id="IPR036890">
    <property type="entry name" value="HATPase_C_sf"/>
</dbReference>
<dbReference type="InterPro" id="IPR000014">
    <property type="entry name" value="PAS"/>
</dbReference>
<evidence type="ECO:0000259" key="8">
    <source>
        <dbReference type="PROSITE" id="PS50112"/>
    </source>
</evidence>
<dbReference type="SMART" id="SM00091">
    <property type="entry name" value="PAS"/>
    <property type="match status" value="1"/>
</dbReference>
<dbReference type="PANTHER" id="PTHR43304:SF1">
    <property type="entry name" value="PAC DOMAIN-CONTAINING PROTEIN"/>
    <property type="match status" value="1"/>
</dbReference>
<keyword evidence="3" id="KW-0597">Phosphoprotein</keyword>
<dbReference type="STRING" id="521011.Mpal_1656"/>
<dbReference type="InterPro" id="IPR000700">
    <property type="entry name" value="PAS-assoc_C"/>
</dbReference>
<dbReference type="Gene3D" id="1.10.287.130">
    <property type="match status" value="1"/>
</dbReference>
<evidence type="ECO:0000256" key="2">
    <source>
        <dbReference type="ARBA" id="ARBA00012438"/>
    </source>
</evidence>
<dbReference type="KEGG" id="mpl:Mpal_1656"/>
<dbReference type="GeneID" id="25394169"/>
<dbReference type="CDD" id="cd00082">
    <property type="entry name" value="HisKA"/>
    <property type="match status" value="1"/>
</dbReference>
<evidence type="ECO:0000256" key="4">
    <source>
        <dbReference type="ARBA" id="ARBA00022679"/>
    </source>
</evidence>
<evidence type="ECO:0000259" key="9">
    <source>
        <dbReference type="PROSITE" id="PS50113"/>
    </source>
</evidence>
<proteinExistence type="predicted"/>
<dbReference type="Proteomes" id="UP000002457">
    <property type="component" value="Chromosome"/>
</dbReference>
<dbReference type="InterPro" id="IPR004358">
    <property type="entry name" value="Sig_transdc_His_kin-like_C"/>
</dbReference>
<dbReference type="NCBIfam" id="TIGR00229">
    <property type="entry name" value="sensory_box"/>
    <property type="match status" value="1"/>
</dbReference>
<feature type="domain" description="Histidine kinase" evidence="7">
    <location>
        <begin position="263"/>
        <end position="477"/>
    </location>
</feature>
<dbReference type="OrthoDB" id="342253at2157"/>
<dbReference type="PROSITE" id="PS50109">
    <property type="entry name" value="HIS_KIN"/>
    <property type="match status" value="1"/>
</dbReference>
<evidence type="ECO:0000256" key="1">
    <source>
        <dbReference type="ARBA" id="ARBA00000085"/>
    </source>
</evidence>
<evidence type="ECO:0000259" key="7">
    <source>
        <dbReference type="PROSITE" id="PS50109"/>
    </source>
</evidence>
<dbReference type="InterPro" id="IPR003594">
    <property type="entry name" value="HATPase_dom"/>
</dbReference>
<feature type="transmembrane region" description="Helical" evidence="6">
    <location>
        <begin position="61"/>
        <end position="81"/>
    </location>
</feature>
<evidence type="ECO:0000256" key="6">
    <source>
        <dbReference type="SAM" id="Phobius"/>
    </source>
</evidence>
<dbReference type="AlphaFoldDB" id="B8GJC7"/>
<keyword evidence="6" id="KW-0812">Transmembrane</keyword>
<name>B8GJC7_METPE</name>
<dbReference type="InterPro" id="IPR036097">
    <property type="entry name" value="HisK_dim/P_sf"/>
</dbReference>
<dbReference type="PRINTS" id="PR00344">
    <property type="entry name" value="BCTRLSENSOR"/>
</dbReference>
<dbReference type="InterPro" id="IPR013656">
    <property type="entry name" value="PAS_4"/>
</dbReference>
<dbReference type="PANTHER" id="PTHR43304">
    <property type="entry name" value="PHYTOCHROME-LIKE PROTEIN CPH1"/>
    <property type="match status" value="1"/>
</dbReference>
<dbReference type="PROSITE" id="PS50112">
    <property type="entry name" value="PAS"/>
    <property type="match status" value="1"/>
</dbReference>
<dbReference type="RefSeq" id="WP_012618287.1">
    <property type="nucleotide sequence ID" value="NC_011832.1"/>
</dbReference>
<feature type="transmembrane region" description="Helical" evidence="6">
    <location>
        <begin position="12"/>
        <end position="30"/>
    </location>
</feature>
<keyword evidence="11" id="KW-1185">Reference proteome</keyword>
<dbReference type="InterPro" id="IPR035965">
    <property type="entry name" value="PAS-like_dom_sf"/>
</dbReference>
<feature type="domain" description="PAS" evidence="8">
    <location>
        <begin position="117"/>
        <end position="163"/>
    </location>
</feature>
<dbReference type="SMART" id="SM00388">
    <property type="entry name" value="HisKA"/>
    <property type="match status" value="1"/>
</dbReference>
<dbReference type="SUPFAM" id="SSF55785">
    <property type="entry name" value="PYP-like sensor domain (PAS domain)"/>
    <property type="match status" value="1"/>
</dbReference>
<dbReference type="Pfam" id="PF02518">
    <property type="entry name" value="HATPase_c"/>
    <property type="match status" value="1"/>
</dbReference>
<evidence type="ECO:0000256" key="3">
    <source>
        <dbReference type="ARBA" id="ARBA00022553"/>
    </source>
</evidence>
<dbReference type="EC" id="2.7.13.3" evidence="2"/>
<dbReference type="eggNOG" id="arCOG02358">
    <property type="taxonomic scope" value="Archaea"/>
</dbReference>
<dbReference type="SMART" id="SM00387">
    <property type="entry name" value="HATPase_c"/>
    <property type="match status" value="1"/>
</dbReference>
<accession>B8GJC7</accession>
<keyword evidence="5 10" id="KW-0418">Kinase</keyword>
<keyword evidence="6" id="KW-1133">Transmembrane helix</keyword>
<organism evidence="10 11">
    <name type="scientific">Methanosphaerula palustris (strain ATCC BAA-1556 / DSM 19958 / E1-9c)</name>
    <dbReference type="NCBI Taxonomy" id="521011"/>
    <lineage>
        <taxon>Archaea</taxon>
        <taxon>Methanobacteriati</taxon>
        <taxon>Methanobacteriota</taxon>
        <taxon>Stenosarchaea group</taxon>
        <taxon>Methanomicrobia</taxon>
        <taxon>Methanomicrobiales</taxon>
        <taxon>Methanoregulaceae</taxon>
        <taxon>Methanosphaerula</taxon>
    </lineage>
</organism>
<sequence>MSPEEWKHQYISDLLIPALIIISITVIFFIDLVTPSEFRVLTPYVLPLILTIWLRQRWAPFAVAGVSIVLIIISLLFTSPANLFETVLDRALFCLILVIAAIGIQTYTDQVEARQKSARSLRKIIDSADSLIFVKDFGGHFLQANLATARFFGTTVDGMIGKTDEDFRFLDTADQIRHLHDENAEVIHSKNEIHSEAALFGADGQIHWFTTAKVPMLNPEGECDSVLVVATDISERKKAEESLKEYAGRLQRSNEDLQRFAYIASHDLQEPLRSIVSYSQMLDRRYRGKLDADADEFLEYIVEGGLRMQMLIQDVLAFSRINASEPQFTETNIEAVLVDVEEGLNQMIQSSGATITHEPLPMVMADRMQMVQLFTNLISNAVKFHRPGVVPMIHVRAGRIGQFWEFSVADNGIGIESDYFERIFVIFQRLHTRQEYEGTGIGLTIARKILDRHGGQIRVTSTVGRGTTFYFTLPATAT</sequence>
<dbReference type="InterPro" id="IPR003661">
    <property type="entry name" value="HisK_dim/P_dom"/>
</dbReference>
<feature type="transmembrane region" description="Helical" evidence="6">
    <location>
        <begin position="87"/>
        <end position="107"/>
    </location>
</feature>
<dbReference type="GO" id="GO:0000155">
    <property type="term" value="F:phosphorelay sensor kinase activity"/>
    <property type="evidence" value="ECO:0007669"/>
    <property type="project" value="InterPro"/>
</dbReference>
<dbReference type="Pfam" id="PF08448">
    <property type="entry name" value="PAS_4"/>
    <property type="match status" value="1"/>
</dbReference>
<dbReference type="Gene3D" id="3.30.565.10">
    <property type="entry name" value="Histidine kinase-like ATPase, C-terminal domain"/>
    <property type="match status" value="1"/>
</dbReference>
<feature type="domain" description="PAC" evidence="9">
    <location>
        <begin position="193"/>
        <end position="245"/>
    </location>
</feature>
<dbReference type="Gene3D" id="3.30.450.20">
    <property type="entry name" value="PAS domain"/>
    <property type="match status" value="1"/>
</dbReference>
<evidence type="ECO:0000313" key="10">
    <source>
        <dbReference type="EMBL" id="ACL16968.1"/>
    </source>
</evidence>
<dbReference type="FunFam" id="3.30.565.10:FF:000006">
    <property type="entry name" value="Sensor histidine kinase WalK"/>
    <property type="match status" value="1"/>
</dbReference>
<protein>
    <recommendedName>
        <fullName evidence="2">histidine kinase</fullName>
        <ecNumber evidence="2">2.7.13.3</ecNumber>
    </recommendedName>
</protein>
<keyword evidence="4" id="KW-0808">Transferase</keyword>
<dbReference type="InterPro" id="IPR005467">
    <property type="entry name" value="His_kinase_dom"/>
</dbReference>
<gene>
    <name evidence="10" type="ordered locus">Mpal_1656</name>
</gene>
<evidence type="ECO:0000313" key="11">
    <source>
        <dbReference type="Proteomes" id="UP000002457"/>
    </source>
</evidence>
<dbReference type="EMBL" id="CP001338">
    <property type="protein sequence ID" value="ACL16968.1"/>
    <property type="molecule type" value="Genomic_DNA"/>
</dbReference>
<dbReference type="HOGENOM" id="CLU_000445_114_71_2"/>
<evidence type="ECO:0000256" key="5">
    <source>
        <dbReference type="ARBA" id="ARBA00022777"/>
    </source>
</evidence>
<dbReference type="SUPFAM" id="SSF47384">
    <property type="entry name" value="Homodimeric domain of signal transducing histidine kinase"/>
    <property type="match status" value="1"/>
</dbReference>
<dbReference type="InterPro" id="IPR052162">
    <property type="entry name" value="Sensor_kinase/Photoreceptor"/>
</dbReference>